<dbReference type="GO" id="GO:0016757">
    <property type="term" value="F:glycosyltransferase activity"/>
    <property type="evidence" value="ECO:0007669"/>
    <property type="project" value="InterPro"/>
</dbReference>
<dbReference type="InterPro" id="IPR001296">
    <property type="entry name" value="Glyco_trans_1"/>
</dbReference>
<dbReference type="RefSeq" id="WP_087318441.1">
    <property type="nucleotide sequence ID" value="NZ_CP041230.1"/>
</dbReference>
<feature type="domain" description="Glycosyl transferase family 1" evidence="1">
    <location>
        <begin position="63"/>
        <end position="223"/>
    </location>
</feature>
<proteinExistence type="predicted"/>
<dbReference type="EMBL" id="NFLW01000026">
    <property type="protein sequence ID" value="OUQ66562.1"/>
    <property type="molecule type" value="Genomic_DNA"/>
</dbReference>
<reference evidence="3" key="2">
    <citation type="journal article" date="2018" name="BMC Genomics">
        <title>Whole genome sequencing and function prediction of 133 gut anaerobes isolated from chicken caecum in pure cultures.</title>
        <authorList>
            <person name="Medvecky M."/>
            <person name="Cejkova D."/>
            <person name="Polansky O."/>
            <person name="Karasova D."/>
            <person name="Kubasova T."/>
            <person name="Cizek A."/>
            <person name="Rychlik I."/>
        </authorList>
    </citation>
    <scope>NUCLEOTIDE SEQUENCE</scope>
    <source>
        <strain evidence="3">An109</strain>
    </source>
</reference>
<dbReference type="AlphaFoldDB" id="A0A1Y4V929"/>
<dbReference type="PANTHER" id="PTHR12526">
    <property type="entry name" value="GLYCOSYLTRANSFERASE"/>
    <property type="match status" value="1"/>
</dbReference>
<sequence>MRDIKKLVFLYIERLLSRYTDKIVCISKAEYISALNHNIADNKKLNIILNGIDFSLIENAEVKKRSELGIPENAYIVGMVGRISPQKAPDVFIEAARLIKNEIPNAYFMIVGDGEEHSKIELYAKEYGIDLYISGWTDVPYQYMKMFDVAMLLSRWEGFGLAIVEYMAARKSFVATRVDAIPTIVRDGIDGLLVDVDSPAQAANAVIKLYKDNELANKMKESAWSYSREYYDIHRVAEQHIMLFKELVNISL</sequence>
<evidence type="ECO:0000313" key="3">
    <source>
        <dbReference type="EMBL" id="OUQ66562.1"/>
    </source>
</evidence>
<dbReference type="EMBL" id="VYQC01000001">
    <property type="protein sequence ID" value="KAA9050628.1"/>
    <property type="molecule type" value="Genomic_DNA"/>
</dbReference>
<dbReference type="Pfam" id="PF00534">
    <property type="entry name" value="Glycos_transf_1"/>
    <property type="match status" value="1"/>
</dbReference>
<name>A0A1Y4V929_9BACE</name>
<evidence type="ECO:0000313" key="4">
    <source>
        <dbReference type="Proteomes" id="UP000196036"/>
    </source>
</evidence>
<reference evidence="5" key="3">
    <citation type="journal article" date="2018" name="J. Anim. Genet.">
        <title>Acquired interbacterial defense systems protect against interspecies antagonism in the human gut microbiome.</title>
        <authorList>
            <person name="Ross B.D."/>
            <person name="Verster A.J."/>
            <person name="Radey M.C."/>
            <person name="Schmidtke D.T."/>
            <person name="Pope C.E."/>
            <person name="Hoffman L.R."/>
            <person name="Hajjar A."/>
            <person name="Peterson S.B."/>
            <person name="Borenstein E."/>
            <person name="Mougous J."/>
        </authorList>
    </citation>
    <scope>NUCLEOTIDE SEQUENCE [LARGE SCALE GENOMIC DNA]</scope>
    <source>
        <strain evidence="5">H204</strain>
    </source>
</reference>
<reference evidence="4" key="1">
    <citation type="submission" date="2017-04" db="EMBL/GenBank/DDBJ databases">
        <title>Function of individual gut microbiota members based on whole genome sequencing of pure cultures obtained from chicken caecum.</title>
        <authorList>
            <person name="Medvecky M."/>
            <person name="Cejkova D."/>
            <person name="Polansky O."/>
            <person name="Karasova D."/>
            <person name="Kubasova T."/>
            <person name="Cizek A."/>
            <person name="Rychlik I."/>
        </authorList>
    </citation>
    <scope>NUCLEOTIDE SEQUENCE [LARGE SCALE GENOMIC DNA]</scope>
    <source>
        <strain evidence="4">An109</strain>
    </source>
</reference>
<dbReference type="Gene3D" id="3.40.50.2000">
    <property type="entry name" value="Glycogen Phosphorylase B"/>
    <property type="match status" value="1"/>
</dbReference>
<reference evidence="2" key="5">
    <citation type="submission" date="2019-09" db="EMBL/GenBank/DDBJ databases">
        <authorList>
            <person name="Ross B.D."/>
            <person name="Verster A.J."/>
            <person name="Radey M.C."/>
            <person name="Schmidtke D.T."/>
            <person name="Pope C.E."/>
            <person name="Hoffman L.R."/>
            <person name="Hajjar A.M."/>
            <person name="Peterson S.B."/>
            <person name="Borenstein E."/>
            <person name="Mougous J.D."/>
        </authorList>
    </citation>
    <scope>NUCLEOTIDE SEQUENCE</scope>
    <source>
        <strain evidence="2">H204</strain>
    </source>
</reference>
<dbReference type="SUPFAM" id="SSF53756">
    <property type="entry name" value="UDP-Glycosyltransferase/glycogen phosphorylase"/>
    <property type="match status" value="1"/>
</dbReference>
<reference evidence="2" key="4">
    <citation type="journal article" date="2019" name="bioRxiv">
        <title>Acquired interbacterial defense systems protect against interspecies antagonism in the human gut microbiome.</title>
        <authorList>
            <person name="Ross B.D."/>
            <person name="Verster A.J."/>
            <person name="Radey M.C."/>
            <person name="Schmidtke D.T."/>
            <person name="Pope C.E."/>
            <person name="Hoffman L.R."/>
            <person name="Hajjar A.M."/>
            <person name="Peterson S.B."/>
            <person name="Borenstein E."/>
            <person name="Mougous J.D."/>
        </authorList>
    </citation>
    <scope>NUCLEOTIDE SEQUENCE</scope>
    <source>
        <strain evidence="2">H204</strain>
    </source>
</reference>
<organism evidence="3 4">
    <name type="scientific">Bacteroides xylanisolvens</name>
    <dbReference type="NCBI Taxonomy" id="371601"/>
    <lineage>
        <taxon>Bacteria</taxon>
        <taxon>Pseudomonadati</taxon>
        <taxon>Bacteroidota</taxon>
        <taxon>Bacteroidia</taxon>
        <taxon>Bacteroidales</taxon>
        <taxon>Bacteroidaceae</taxon>
        <taxon>Bacteroides</taxon>
    </lineage>
</organism>
<accession>A0A1Y4V929</accession>
<comment type="caution">
    <text evidence="3">The sequence shown here is derived from an EMBL/GenBank/DDBJ whole genome shotgun (WGS) entry which is preliminary data.</text>
</comment>
<evidence type="ECO:0000313" key="2">
    <source>
        <dbReference type="EMBL" id="KAA9050628.1"/>
    </source>
</evidence>
<evidence type="ECO:0000313" key="5">
    <source>
        <dbReference type="Proteomes" id="UP000327007"/>
    </source>
</evidence>
<dbReference type="Proteomes" id="UP000327007">
    <property type="component" value="Unassembled WGS sequence"/>
</dbReference>
<dbReference type="Proteomes" id="UP000196036">
    <property type="component" value="Unassembled WGS sequence"/>
</dbReference>
<evidence type="ECO:0000259" key="1">
    <source>
        <dbReference type="Pfam" id="PF00534"/>
    </source>
</evidence>
<gene>
    <name evidence="3" type="ORF">B5E52_13540</name>
    <name evidence="2" type="ORF">F6S82_01410</name>
</gene>
<protein>
    <submittedName>
        <fullName evidence="2">Glycosyltransferase family 4 protein</fullName>
    </submittedName>
</protein>